<feature type="transmembrane region" description="Helical" evidence="2">
    <location>
        <begin position="449"/>
        <end position="468"/>
    </location>
</feature>
<gene>
    <name evidence="3" type="ORF">HK103_007105</name>
</gene>
<feature type="transmembrane region" description="Helical" evidence="2">
    <location>
        <begin position="374"/>
        <end position="398"/>
    </location>
</feature>
<keyword evidence="2" id="KW-0472">Membrane</keyword>
<feature type="transmembrane region" description="Helical" evidence="2">
    <location>
        <begin position="249"/>
        <end position="273"/>
    </location>
</feature>
<feature type="compositionally biased region" description="Basic and acidic residues" evidence="1">
    <location>
        <begin position="503"/>
        <end position="518"/>
    </location>
</feature>
<name>A0AAD5UCI5_9FUNG</name>
<feature type="transmembrane region" description="Helical" evidence="2">
    <location>
        <begin position="326"/>
        <end position="345"/>
    </location>
</feature>
<accession>A0AAD5UCI5</accession>
<keyword evidence="4" id="KW-1185">Reference proteome</keyword>
<keyword evidence="2" id="KW-0812">Transmembrane</keyword>
<reference evidence="3" key="1">
    <citation type="submission" date="2020-05" db="EMBL/GenBank/DDBJ databases">
        <title>Phylogenomic resolution of chytrid fungi.</title>
        <authorList>
            <person name="Stajich J.E."/>
            <person name="Amses K."/>
            <person name="Simmons R."/>
            <person name="Seto K."/>
            <person name="Myers J."/>
            <person name="Bonds A."/>
            <person name="Quandt C.A."/>
            <person name="Barry K."/>
            <person name="Liu P."/>
            <person name="Grigoriev I."/>
            <person name="Longcore J.E."/>
            <person name="James T.Y."/>
        </authorList>
    </citation>
    <scope>NUCLEOTIDE SEQUENCE</scope>
    <source>
        <strain evidence="3">PLAUS21</strain>
    </source>
</reference>
<feature type="transmembrane region" description="Helical" evidence="2">
    <location>
        <begin position="217"/>
        <end position="242"/>
    </location>
</feature>
<dbReference type="Proteomes" id="UP001210925">
    <property type="component" value="Unassembled WGS sequence"/>
</dbReference>
<keyword evidence="2" id="KW-1133">Transmembrane helix</keyword>
<feature type="region of interest" description="Disordered" evidence="1">
    <location>
        <begin position="486"/>
        <end position="518"/>
    </location>
</feature>
<feature type="transmembrane region" description="Helical" evidence="2">
    <location>
        <begin position="410"/>
        <end position="429"/>
    </location>
</feature>
<evidence type="ECO:0000256" key="2">
    <source>
        <dbReference type="SAM" id="Phobius"/>
    </source>
</evidence>
<evidence type="ECO:0000313" key="4">
    <source>
        <dbReference type="Proteomes" id="UP001210925"/>
    </source>
</evidence>
<feature type="compositionally biased region" description="Basic and acidic residues" evidence="1">
    <location>
        <begin position="486"/>
        <end position="496"/>
    </location>
</feature>
<evidence type="ECO:0000256" key="1">
    <source>
        <dbReference type="SAM" id="MobiDB-lite"/>
    </source>
</evidence>
<dbReference type="AlphaFoldDB" id="A0AAD5UCI5"/>
<protein>
    <submittedName>
        <fullName evidence="3">Uncharacterized protein</fullName>
    </submittedName>
</protein>
<evidence type="ECO:0000313" key="3">
    <source>
        <dbReference type="EMBL" id="KAJ3254551.1"/>
    </source>
</evidence>
<feature type="transmembrane region" description="Helical" evidence="2">
    <location>
        <begin position="293"/>
        <end position="314"/>
    </location>
</feature>
<proteinExistence type="predicted"/>
<comment type="caution">
    <text evidence="3">The sequence shown here is derived from an EMBL/GenBank/DDBJ whole genome shotgun (WGS) entry which is preliminary data.</text>
</comment>
<sequence length="518" mass="58943">MSALLVENQFFSPYCQTAPDTIYVFNVSDPFAYDPTLPGVWPSFFRFHFEDFTVGDVDNCYVPIAGTACTSSLDTARSAPYQSGSTNWFDTLSDIESVVPKSANGKSYCMLSATNMQDQSALLGYKAVFLQAVDGVCYDGKFNCNHAGLFTYFESSGCKGAFESIQMPSSSSNITLPSLGNLTVQLKTFKSASMFYDWQQNSPVTRLVPQWNIPFDYIAAAFFIFAVLIGLYPPAITVYGAIVKKKKLLFLNYVVVFSQICIVLWTLLSMIFWLTVFPNNEIMARFAEARTLFFNLGSVISTFVTSNLYVIIFFKSKKYMIYPIQLFVACMHIFLDGGNYIDYYINGGDNNYMYSAMPVSYQKFLNYWFRFANFWIIFMFIWNCIPPILISLMFINAIAGDKTIMEKLKLLILCDPYLPFLFIGQFIAISGFEIIRYIRRSTTILGGDMVFQDTTCFNVFFVALHISLTTRINETMKIVSKPNSRISKERFSKTQESDTGPSKIDKLPRRTMSEAEYQ</sequence>
<dbReference type="EMBL" id="JADGKB010000083">
    <property type="protein sequence ID" value="KAJ3254551.1"/>
    <property type="molecule type" value="Genomic_DNA"/>
</dbReference>
<organism evidence="3 4">
    <name type="scientific">Boothiomyces macroporosus</name>
    <dbReference type="NCBI Taxonomy" id="261099"/>
    <lineage>
        <taxon>Eukaryota</taxon>
        <taxon>Fungi</taxon>
        <taxon>Fungi incertae sedis</taxon>
        <taxon>Chytridiomycota</taxon>
        <taxon>Chytridiomycota incertae sedis</taxon>
        <taxon>Chytridiomycetes</taxon>
        <taxon>Rhizophydiales</taxon>
        <taxon>Terramycetaceae</taxon>
        <taxon>Boothiomyces</taxon>
    </lineage>
</organism>